<evidence type="ECO:0000313" key="3">
    <source>
        <dbReference type="Proteomes" id="UP000799324"/>
    </source>
</evidence>
<keyword evidence="3" id="KW-1185">Reference proteome</keyword>
<proteinExistence type="predicted"/>
<dbReference type="AlphaFoldDB" id="A0A6A6SRG6"/>
<sequence>MATPTIQEESPETQDSIPEPRPIGTINSAPIAWSTTDPFAKHNVPDDPPSSVLAEDGYSAFDAMVTYGGQDEMLFDASIDDLLYDDQDDPSLLNSSPALRAYHAADTRTPASAGASHTDDGIDYASAEESTTQIHAGVCVKNKPAPIPQWDHRLSELCFNLSKRLHESQEIDAHEESTDAPYLGTPKSNDTSVADSSLSCWSPELFSVVLQATTEYINIIQSHSYASDDNGNAGAHLVVLLNILSAYIQIITLYDGLLKGLYSQLSEKSLSPFPLACMSASSFLPLNDGEAQILPGLQIAGLNIMQGSLQARLLLDVMQHQLATMELLLGLPAGIGVMQGPKRKFSDHTQYRGSSGDNDAVGIFGEDPRARSLLAVLQTHGSGSCAVASVRDRIRDLHALVDV</sequence>
<feature type="region of interest" description="Disordered" evidence="1">
    <location>
        <begin position="1"/>
        <end position="27"/>
    </location>
</feature>
<dbReference type="OrthoDB" id="3682316at2759"/>
<evidence type="ECO:0000256" key="1">
    <source>
        <dbReference type="SAM" id="MobiDB-lite"/>
    </source>
</evidence>
<accession>A0A6A6SRG6</accession>
<gene>
    <name evidence="2" type="ORF">K491DRAFT_720766</name>
</gene>
<feature type="compositionally biased region" description="Polar residues" evidence="1">
    <location>
        <begin position="1"/>
        <end position="16"/>
    </location>
</feature>
<protein>
    <recommendedName>
        <fullName evidence="4">Aflatoxin regulatory protein domain-containing protein</fullName>
    </recommendedName>
</protein>
<name>A0A6A6SRG6_9PLEO</name>
<evidence type="ECO:0000313" key="2">
    <source>
        <dbReference type="EMBL" id="KAF2650425.1"/>
    </source>
</evidence>
<organism evidence="2 3">
    <name type="scientific">Lophiostoma macrostomum CBS 122681</name>
    <dbReference type="NCBI Taxonomy" id="1314788"/>
    <lineage>
        <taxon>Eukaryota</taxon>
        <taxon>Fungi</taxon>
        <taxon>Dikarya</taxon>
        <taxon>Ascomycota</taxon>
        <taxon>Pezizomycotina</taxon>
        <taxon>Dothideomycetes</taxon>
        <taxon>Pleosporomycetidae</taxon>
        <taxon>Pleosporales</taxon>
        <taxon>Lophiostomataceae</taxon>
        <taxon>Lophiostoma</taxon>
    </lineage>
</organism>
<reference evidence="2" key="1">
    <citation type="journal article" date="2020" name="Stud. Mycol.">
        <title>101 Dothideomycetes genomes: a test case for predicting lifestyles and emergence of pathogens.</title>
        <authorList>
            <person name="Haridas S."/>
            <person name="Albert R."/>
            <person name="Binder M."/>
            <person name="Bloem J."/>
            <person name="Labutti K."/>
            <person name="Salamov A."/>
            <person name="Andreopoulos B."/>
            <person name="Baker S."/>
            <person name="Barry K."/>
            <person name="Bills G."/>
            <person name="Bluhm B."/>
            <person name="Cannon C."/>
            <person name="Castanera R."/>
            <person name="Culley D."/>
            <person name="Daum C."/>
            <person name="Ezra D."/>
            <person name="Gonzalez J."/>
            <person name="Henrissat B."/>
            <person name="Kuo A."/>
            <person name="Liang C."/>
            <person name="Lipzen A."/>
            <person name="Lutzoni F."/>
            <person name="Magnuson J."/>
            <person name="Mondo S."/>
            <person name="Nolan M."/>
            <person name="Ohm R."/>
            <person name="Pangilinan J."/>
            <person name="Park H.-J."/>
            <person name="Ramirez L."/>
            <person name="Alfaro M."/>
            <person name="Sun H."/>
            <person name="Tritt A."/>
            <person name="Yoshinaga Y."/>
            <person name="Zwiers L.-H."/>
            <person name="Turgeon B."/>
            <person name="Goodwin S."/>
            <person name="Spatafora J."/>
            <person name="Crous P."/>
            <person name="Grigoriev I."/>
        </authorList>
    </citation>
    <scope>NUCLEOTIDE SEQUENCE</scope>
    <source>
        <strain evidence="2">CBS 122681</strain>
    </source>
</reference>
<dbReference type="Proteomes" id="UP000799324">
    <property type="component" value="Unassembled WGS sequence"/>
</dbReference>
<dbReference type="EMBL" id="MU004455">
    <property type="protein sequence ID" value="KAF2650425.1"/>
    <property type="molecule type" value="Genomic_DNA"/>
</dbReference>
<evidence type="ECO:0008006" key="4">
    <source>
        <dbReference type="Google" id="ProtNLM"/>
    </source>
</evidence>